<dbReference type="eggNOG" id="COG0727">
    <property type="taxonomic scope" value="Bacteria"/>
</dbReference>
<keyword evidence="2" id="KW-1185">Reference proteome</keyword>
<dbReference type="KEGG" id="dsf:UWK_02549"/>
<organism evidence="1 2">
    <name type="scientific">Desulfocapsa sulfexigens (strain DSM 10523 / SB164P1)</name>
    <dbReference type="NCBI Taxonomy" id="1167006"/>
    <lineage>
        <taxon>Bacteria</taxon>
        <taxon>Pseudomonadati</taxon>
        <taxon>Thermodesulfobacteriota</taxon>
        <taxon>Desulfobulbia</taxon>
        <taxon>Desulfobulbales</taxon>
        <taxon>Desulfocapsaceae</taxon>
        <taxon>Desulfocapsa</taxon>
    </lineage>
</organism>
<dbReference type="EMBL" id="CP003985">
    <property type="protein sequence ID" value="AGF79085.1"/>
    <property type="molecule type" value="Genomic_DNA"/>
</dbReference>
<gene>
    <name evidence="1" type="ordered locus">UWK_02549</name>
</gene>
<accession>M1PHK7</accession>
<dbReference type="STRING" id="1167006.UWK_02549"/>
<dbReference type="OrthoDB" id="9779822at2"/>
<sequence>MVPLKEEVLLGIYEEFERWVDEDLACKKGCATCCTQNVVITAVEGEFIHRFICEKGMQEWFAEKLQKKAQTRRPELTTNGFAAACLEGKDVEPDSYGSSEPCPFLENDCCTIYEVRPFSCRCFASTVTCRPGIPALIGEQYLSASTAVMQLIEHLGQGEFLGNMQDVLLALCGLPENRKYFDLLPASMSDQGLANVVKALPLPGFLLLEEEMEKVAPLLEAVFAHTLKDGRTIESILNNR</sequence>
<evidence type="ECO:0000313" key="2">
    <source>
        <dbReference type="Proteomes" id="UP000011721"/>
    </source>
</evidence>
<dbReference type="InterPro" id="IPR005358">
    <property type="entry name" value="Puta_zinc/iron-chelating_dom"/>
</dbReference>
<name>M1PHK7_DESSD</name>
<dbReference type="AlphaFoldDB" id="M1PHK7"/>
<evidence type="ECO:0000313" key="1">
    <source>
        <dbReference type="EMBL" id="AGF79085.1"/>
    </source>
</evidence>
<dbReference type="Proteomes" id="UP000011721">
    <property type="component" value="Chromosome"/>
</dbReference>
<dbReference type="RefSeq" id="WP_015404771.1">
    <property type="nucleotide sequence ID" value="NC_020304.1"/>
</dbReference>
<protein>
    <submittedName>
        <fullName evidence="1">Uncharacterized protein family (UPF0153)</fullName>
    </submittedName>
</protein>
<reference evidence="2" key="1">
    <citation type="journal article" date="2013" name="Stand. Genomic Sci.">
        <title>Complete genome sequence of Desulfocapsa sulfexigens, a marine deltaproteobacterium specialized in disproportionating inorganic sulfur compounds.</title>
        <authorList>
            <person name="Finster K.W."/>
            <person name="Kjeldsen K.U."/>
            <person name="Kube M."/>
            <person name="Reinhardt R."/>
            <person name="Mussmann M."/>
            <person name="Amann R."/>
            <person name="Schreiber L."/>
        </authorList>
    </citation>
    <scope>NUCLEOTIDE SEQUENCE [LARGE SCALE GENOMIC DNA]</scope>
    <source>
        <strain evidence="2">DSM 10523 / SB164P1</strain>
    </source>
</reference>
<dbReference type="Pfam" id="PF03692">
    <property type="entry name" value="CxxCxxCC"/>
    <property type="match status" value="1"/>
</dbReference>
<proteinExistence type="predicted"/>
<dbReference type="HOGENOM" id="CLU_092439_0_0_7"/>